<dbReference type="Pfam" id="PF23321">
    <property type="entry name" value="R1_ABCA1"/>
    <property type="match status" value="1"/>
</dbReference>
<reference evidence="14" key="1">
    <citation type="submission" date="2016-11" db="UniProtKB">
        <authorList>
            <consortium name="WormBaseParasite"/>
        </authorList>
    </citation>
    <scope>IDENTIFICATION</scope>
</reference>
<dbReference type="WBParaSite" id="maker-uti_cns_0011728-snap-gene-0.2-mRNA-1">
    <property type="protein sequence ID" value="maker-uti_cns_0011728-snap-gene-0.2-mRNA-1"/>
    <property type="gene ID" value="maker-uti_cns_0011728-snap-gene-0.2"/>
</dbReference>
<dbReference type="FunFam" id="3.40.50.300:FF:000298">
    <property type="entry name" value="ATP-binding cassette sub-family A member 12"/>
    <property type="match status" value="1"/>
</dbReference>
<feature type="compositionally biased region" description="Low complexity" evidence="10">
    <location>
        <begin position="793"/>
        <end position="803"/>
    </location>
</feature>
<evidence type="ECO:0000256" key="8">
    <source>
        <dbReference type="ARBA" id="ARBA00022989"/>
    </source>
</evidence>
<feature type="transmembrane region" description="Helical" evidence="11">
    <location>
        <begin position="2030"/>
        <end position="2052"/>
    </location>
</feature>
<feature type="domain" description="ABC transporter" evidence="12">
    <location>
        <begin position="2222"/>
        <end position="2457"/>
    </location>
</feature>
<dbReference type="FunFam" id="3.40.50.300:FF:000335">
    <property type="entry name" value="ATP binding cassette subfamily A member 5"/>
    <property type="match status" value="1"/>
</dbReference>
<feature type="domain" description="ABC transporter" evidence="12">
    <location>
        <begin position="1264"/>
        <end position="1497"/>
    </location>
</feature>
<dbReference type="PROSITE" id="PS00211">
    <property type="entry name" value="ABC_TRANSPORTER_1"/>
    <property type="match status" value="1"/>
</dbReference>
<feature type="transmembrane region" description="Helical" evidence="11">
    <location>
        <begin position="1089"/>
        <end position="1109"/>
    </location>
</feature>
<feature type="compositionally biased region" description="Basic and acidic residues" evidence="10">
    <location>
        <begin position="2578"/>
        <end position="2589"/>
    </location>
</feature>
<dbReference type="GO" id="GO:0140359">
    <property type="term" value="F:ABC-type transporter activity"/>
    <property type="evidence" value="ECO:0007669"/>
    <property type="project" value="InterPro"/>
</dbReference>
<feature type="transmembrane region" description="Helical" evidence="11">
    <location>
        <begin position="2058"/>
        <end position="2080"/>
    </location>
</feature>
<dbReference type="InterPro" id="IPR056264">
    <property type="entry name" value="R2_ABCA1-4-like"/>
</dbReference>
<accession>A0A1I8ICX8</accession>
<feature type="transmembrane region" description="Helical" evidence="11">
    <location>
        <begin position="953"/>
        <end position="975"/>
    </location>
</feature>
<feature type="transmembrane region" description="Helical" evidence="11">
    <location>
        <begin position="2101"/>
        <end position="2122"/>
    </location>
</feature>
<evidence type="ECO:0000256" key="3">
    <source>
        <dbReference type="ARBA" id="ARBA00022448"/>
    </source>
</evidence>
<keyword evidence="13" id="KW-1185">Reference proteome</keyword>
<dbReference type="PANTHER" id="PTHR19229">
    <property type="entry name" value="ATP-BINDING CASSETTE TRANSPORTER SUBFAMILY A ABCA"/>
    <property type="match status" value="1"/>
</dbReference>
<dbReference type="GO" id="GO:0016020">
    <property type="term" value="C:membrane"/>
    <property type="evidence" value="ECO:0007669"/>
    <property type="project" value="UniProtKB-SubCell"/>
</dbReference>
<dbReference type="InterPro" id="IPR003593">
    <property type="entry name" value="AAA+_ATPase"/>
</dbReference>
<keyword evidence="6" id="KW-0547">Nucleotide-binding</keyword>
<evidence type="ECO:0000256" key="9">
    <source>
        <dbReference type="ARBA" id="ARBA00023136"/>
    </source>
</evidence>
<keyword evidence="3" id="KW-0813">Transport</keyword>
<evidence type="ECO:0000259" key="12">
    <source>
        <dbReference type="PROSITE" id="PS50893"/>
    </source>
</evidence>
<feature type="compositionally biased region" description="Basic and acidic residues" evidence="10">
    <location>
        <begin position="556"/>
        <end position="565"/>
    </location>
</feature>
<protein>
    <submittedName>
        <fullName evidence="14">ABC transporter domain-containing protein</fullName>
    </submittedName>
</protein>
<dbReference type="SUPFAM" id="SSF52540">
    <property type="entry name" value="P-loop containing nucleoside triphosphate hydrolases"/>
    <property type="match status" value="2"/>
</dbReference>
<evidence type="ECO:0000256" key="7">
    <source>
        <dbReference type="ARBA" id="ARBA00022840"/>
    </source>
</evidence>
<dbReference type="Gene3D" id="3.40.50.300">
    <property type="entry name" value="P-loop containing nucleotide triphosphate hydrolases"/>
    <property type="match status" value="2"/>
</dbReference>
<dbReference type="Pfam" id="PF12698">
    <property type="entry name" value="ABC2_membrane_3"/>
    <property type="match status" value="2"/>
</dbReference>
<sequence length="2605" mass="281504">GQTAGPGARTLFTSKQLGTSGALRRVEALRNSSRTECITNFITEEIPSYCSRRRQLRLLGLQKLAAAVTRDKLAVPLLSSRVGLLVNARKTEALHVGTNTAPTLTLPNGDRIAVCEDFRYLGALAMSPDAIVSDRRNQAWRARAPHQEVFNSAARDDLKVRLFRAAVEPILLYGMEAVPLSETASLGRALYRSLLRYALGVHYPDRLPTNALMARAGTPPLSATLRRRRQMLLGHCLRTLGRGTIHYYKQCIVCRIVKQKNNANNQRSQHAKTSIELVMPLVFFMILVAVRQSQNFIRSSPECDYRPTPLASDGLLAALRSACHLGVCQSSESVSRDETADGEWYGNASTALAAVNKLMAHRTTRLVASAALKALPTNWTDPDQVKQVPLKRLFTRPKDLFNGVNATDDEIRQLMSATVPLPKKLNLRLDFLLRSALLAQSMPSDVEAPQTVCILVASQSLCSQARFRSNLAQMFSPVQLVDQLASSDRDSIPLPIRFSDAVSLKPVISKATASPPTALAMLDRLERLSDVACGHGASTLRQITGRLRARLAGRARKPDTKHAGPEARPTLPPVGEADESGNSSAARRLVDLDAVELAQPEQFCFNASYQFALLGSVGSLLSSLGFDSLSVLAFGEIAYSPDTESVRRHLRRINETLTGIADVSRVAELWLTNETERAAQFLANGPLLPALQIFLSACPSPACQAAVAALSAESGSTAADGSFNDTEAAAAASNFSTAPWRRGLSWADWAARRLYYATACFRLSKLHGFANESALNARVEQLLRNYDAPPPSSDESPAASGPGPQRGPLPRAALLPKAGGGGGSGGSGSSGNGNETEGKDGELSEQMPHLLAALVFDSDSDTFVRYRLRMPEYAVDSTRHYKVLDRVWTPGPRAEFPQDFKYFTSFFIHLQELLELAIVSDLSGVEVRHTSRMRLFPSVCNSQDKFVRVIEGFLPMIMTLSWIYSISLLVNAIVYERETRMKELMRIMGLSDSVHWLSWLITTVTVMSISAVGMTALLTAGGIVRHSDPLLLFMFIFSFIVSSVCEAFLISVCFADSSVAAAFAGVVYFVGYVPYSAVDRLADSMTTGAYSAACAIPQLAFGIGCRYVAKWELAGVGLQAHNLRLSPMSDDAFAFSSVLLAMWLDAAWLFAAAAYLEQVFPGPYGVPRPLHFPFTSAFWRGERRSKSAADKTDGVDGGAALEEIDAENDKPLLNGGAAEDGPAADRFEEEPGHLPVGVAVRRLRKVYDARPPAARFFGAAGSCVGGDDETDGGGGSGLPVAAVDCLTVNFYQGQVTSFLGHNGAGKSTTISVLTGLYTPTSGTARIYGLDIRTQMDSVRRCLGLCPQHNILYDCLTVQDHIYFYGMLKGLTKAEIRPQVDSFLRDVGLLQKRHELSKNLSGGMKRRLSVAMAFVGNSKLVVLDEPTAGVDPHARRGIWEVIGKFRTGRTILLTTHHMDEADILGDRICIIDRGRLVCSGSPLFLKKALGDGYALTLVRSAEAPSEAAAAADAAALRLVRQEVPEARLAEATTSEIRLRLPASSAAGFAALFDRLDAAMSELGVSAYGIEDCSLEEVFLKVTGCTDGEEAAEENGDAKTHHAGESAKAQNGAVVAVAESDDAFAARATSLTQQARALVSARFHTSSRAVARWLAELLLPTGFVLLALALLQIVPRDGLNPPLELAPWYLLGTRDPAAASSQDLRTFVSLTQPGASAAQPLTRHLRATEQLGTRCMPPGRFSNPRFPCKWHRAGSAWSEVPANSNNTVGRCRCRPESAGGGPDCPARPDQPRRALMSGDLLEDLSGLRGGLGGLADYLRASTMPDYRRRFGGLRLFVENATAAAARAGAVDTAWRSLQLLGVKENNSNSFWSQLGRLSLPRPASDAAAAHQHEVWFDNRGYTAGPAYLNVLHNALLRSLIPAGNASAYGISAWTHPVTNRPSWASNAIQMNAFVSAMTVVSVLFALSFVLASFVIFPIAERRSGAKHLQLVSGVPPGLYWLVNHAWNLVNYLAPAATLLLHEFVSAGSIGPTVAVLLLYGLACAPLMYLASWRLGVPSKAYTLLACANVGLGFVTTMSVTIVRMIGEQNDDKRMQRISEVLKWLFMVLPHFCLGHGLMELNIYYQLSVRLLSMAGKRGVKEYFSSGLVFHSSAWQPARNYIIALAIQSVVYFSAVHPAARALSRWRRNPPAASDAADLIDDDVAAEEARCCLSGEGGGNPDTALELRRLAKEFRGRGGRRIAAVRGVSLAVGRRECFGFLGVNGAGKTTTFRMLTGDLAPSSGDAFICGRSVVTEAREVHRRLGYCPQSDAVQPLLTGREVLQLYARIRGVPEHLVPGMAESIARQVGIMQHIDKVTEQYSGGNKRKLSCGVAFIGGPPILFLDEPTAGMDPKARRSLWRCIQGMVARGSCVILTSHSMEDCQALCHRLTIMVNGQLRCIGSPQYLKSKFGCGFTVYLRVAKPAAGTAPELREDAIADSPKESALADTEELQLLEPTAALTPEMQPAHAVFTAAFPGAELRSAHVCQLQYRLPGDRLGCRLAGLFAELQAMRKAGQVLDYSVTQTSLDQVFIDFASAKTSADRKEADEAPDGKGSQQCKRGANAASC</sequence>
<keyword evidence="9 11" id="KW-0472">Membrane</keyword>
<dbReference type="SMART" id="SM00382">
    <property type="entry name" value="AAA"/>
    <property type="match status" value="2"/>
</dbReference>
<proteinExistence type="inferred from homology"/>
<feature type="region of interest" description="Disordered" evidence="10">
    <location>
        <begin position="2577"/>
        <end position="2605"/>
    </location>
</feature>
<evidence type="ECO:0000256" key="1">
    <source>
        <dbReference type="ARBA" id="ARBA00004141"/>
    </source>
</evidence>
<dbReference type="CDD" id="cd03263">
    <property type="entry name" value="ABC_subfamily_A"/>
    <property type="match status" value="2"/>
</dbReference>
<dbReference type="InterPro" id="IPR013525">
    <property type="entry name" value="ABC2_TM"/>
</dbReference>
<evidence type="ECO:0000256" key="4">
    <source>
        <dbReference type="ARBA" id="ARBA00022692"/>
    </source>
</evidence>
<keyword evidence="5" id="KW-0677">Repeat</keyword>
<dbReference type="PROSITE" id="PS50893">
    <property type="entry name" value="ABC_TRANSPORTER_2"/>
    <property type="match status" value="2"/>
</dbReference>
<evidence type="ECO:0000313" key="13">
    <source>
        <dbReference type="Proteomes" id="UP000095280"/>
    </source>
</evidence>
<evidence type="ECO:0000256" key="11">
    <source>
        <dbReference type="SAM" id="Phobius"/>
    </source>
</evidence>
<keyword evidence="4 11" id="KW-0812">Transmembrane</keyword>
<feature type="transmembrane region" description="Helical" evidence="11">
    <location>
        <begin position="1030"/>
        <end position="1052"/>
    </location>
</feature>
<evidence type="ECO:0000256" key="5">
    <source>
        <dbReference type="ARBA" id="ARBA00022737"/>
    </source>
</evidence>
<dbReference type="InterPro" id="IPR003439">
    <property type="entry name" value="ABC_transporter-like_ATP-bd"/>
</dbReference>
<feature type="transmembrane region" description="Helical" evidence="11">
    <location>
        <begin position="1950"/>
        <end position="1976"/>
    </location>
</feature>
<comment type="similarity">
    <text evidence="2">Belongs to the ABC transporter superfamily. ABCA family.</text>
</comment>
<keyword evidence="7" id="KW-0067">ATP-binding</keyword>
<dbReference type="Pfam" id="PF00005">
    <property type="entry name" value="ABC_tran"/>
    <property type="match status" value="2"/>
</dbReference>
<dbReference type="Proteomes" id="UP000095280">
    <property type="component" value="Unplaced"/>
</dbReference>
<name>A0A1I8ICX8_9PLAT</name>
<dbReference type="GO" id="GO:0005319">
    <property type="term" value="F:lipid transporter activity"/>
    <property type="evidence" value="ECO:0007669"/>
    <property type="project" value="TreeGrafter"/>
</dbReference>
<evidence type="ECO:0000256" key="10">
    <source>
        <dbReference type="SAM" id="MobiDB-lite"/>
    </source>
</evidence>
<dbReference type="GO" id="GO:0005524">
    <property type="term" value="F:ATP binding"/>
    <property type="evidence" value="ECO:0007669"/>
    <property type="project" value="UniProtKB-KW"/>
</dbReference>
<feature type="region of interest" description="Disordered" evidence="10">
    <location>
        <begin position="785"/>
        <end position="843"/>
    </location>
</feature>
<evidence type="ECO:0000313" key="14">
    <source>
        <dbReference type="WBParaSite" id="maker-uti_cns_0011728-snap-gene-0.2-mRNA-1"/>
    </source>
</evidence>
<dbReference type="InterPro" id="IPR026082">
    <property type="entry name" value="ABCA"/>
</dbReference>
<dbReference type="PANTHER" id="PTHR19229:SF36">
    <property type="entry name" value="ATP-BINDING CASSETTE SUB-FAMILY A MEMBER 2"/>
    <property type="match status" value="1"/>
</dbReference>
<evidence type="ECO:0000256" key="2">
    <source>
        <dbReference type="ARBA" id="ARBA00008869"/>
    </source>
</evidence>
<feature type="compositionally biased region" description="Gly residues" evidence="10">
    <location>
        <begin position="818"/>
        <end position="831"/>
    </location>
</feature>
<comment type="subcellular location">
    <subcellularLocation>
        <location evidence="1">Membrane</location>
        <topology evidence="1">Multi-pass membrane protein</topology>
    </subcellularLocation>
</comment>
<organism evidence="13 14">
    <name type="scientific">Macrostomum lignano</name>
    <dbReference type="NCBI Taxonomy" id="282301"/>
    <lineage>
        <taxon>Eukaryota</taxon>
        <taxon>Metazoa</taxon>
        <taxon>Spiralia</taxon>
        <taxon>Lophotrochozoa</taxon>
        <taxon>Platyhelminthes</taxon>
        <taxon>Rhabditophora</taxon>
        <taxon>Macrostomorpha</taxon>
        <taxon>Macrostomida</taxon>
        <taxon>Macrostomidae</taxon>
        <taxon>Macrostomum</taxon>
    </lineage>
</organism>
<feature type="region of interest" description="Disordered" evidence="10">
    <location>
        <begin position="1210"/>
        <end position="1230"/>
    </location>
</feature>
<dbReference type="InterPro" id="IPR017871">
    <property type="entry name" value="ABC_transporter-like_CS"/>
</dbReference>
<dbReference type="InterPro" id="IPR027417">
    <property type="entry name" value="P-loop_NTPase"/>
</dbReference>
<dbReference type="GO" id="GO:0016887">
    <property type="term" value="F:ATP hydrolysis activity"/>
    <property type="evidence" value="ECO:0007669"/>
    <property type="project" value="InterPro"/>
</dbReference>
<keyword evidence="8 11" id="KW-1133">Transmembrane helix</keyword>
<feature type="transmembrane region" description="Helical" evidence="11">
    <location>
        <begin position="996"/>
        <end position="1024"/>
    </location>
</feature>
<evidence type="ECO:0000256" key="6">
    <source>
        <dbReference type="ARBA" id="ARBA00022741"/>
    </source>
</evidence>
<feature type="region of interest" description="Disordered" evidence="10">
    <location>
        <begin position="553"/>
        <end position="583"/>
    </location>
</feature>
<feature type="transmembrane region" description="Helical" evidence="11">
    <location>
        <begin position="1059"/>
        <end position="1077"/>
    </location>
</feature>
<feature type="transmembrane region" description="Helical" evidence="11">
    <location>
        <begin position="1132"/>
        <end position="1156"/>
    </location>
</feature>